<dbReference type="OMA" id="FMTFDAD"/>
<evidence type="ECO:0000256" key="10">
    <source>
        <dbReference type="RuleBase" id="RU003755"/>
    </source>
</evidence>
<evidence type="ECO:0000256" key="1">
    <source>
        <dbReference type="ARBA" id="ARBA00004141"/>
    </source>
</evidence>
<evidence type="ECO:0000256" key="5">
    <source>
        <dbReference type="ARBA" id="ARBA00022856"/>
    </source>
</evidence>
<feature type="transmembrane region" description="Helical" evidence="12">
    <location>
        <begin position="224"/>
        <end position="249"/>
    </location>
</feature>
<keyword evidence="4 10" id="KW-0812">Transmembrane</keyword>
<keyword evidence="5" id="KW-0571">Peptide transport</keyword>
<feature type="transmembrane region" description="Helical" evidence="12">
    <location>
        <begin position="185"/>
        <end position="203"/>
    </location>
</feature>
<dbReference type="OrthoDB" id="8904098at2759"/>
<dbReference type="InterPro" id="IPR036259">
    <property type="entry name" value="MFS_trans_sf"/>
</dbReference>
<evidence type="ECO:0000256" key="8">
    <source>
        <dbReference type="ARBA" id="ARBA00023136"/>
    </source>
</evidence>
<dbReference type="PROSITE" id="PS01023">
    <property type="entry name" value="PTR2_2"/>
    <property type="match status" value="1"/>
</dbReference>
<protein>
    <recommendedName>
        <fullName evidence="9">Oligopeptide transporter 1</fullName>
    </recommendedName>
</protein>
<dbReference type="GO" id="GO:0022857">
    <property type="term" value="F:transmembrane transporter activity"/>
    <property type="evidence" value="ECO:0007669"/>
    <property type="project" value="InterPro"/>
</dbReference>
<gene>
    <name evidence="15" type="primary">LOC108673865</name>
    <name evidence="13" type="ORF">HAZT_HAZT007760</name>
</gene>
<dbReference type="KEGG" id="hazt:108673865"/>
<dbReference type="GO" id="GO:0006857">
    <property type="term" value="P:oligopeptide transport"/>
    <property type="evidence" value="ECO:0007669"/>
    <property type="project" value="InterPro"/>
</dbReference>
<dbReference type="RefSeq" id="XP_018017234.1">
    <property type="nucleotide sequence ID" value="XM_018161745.2"/>
</dbReference>
<evidence type="ECO:0000256" key="3">
    <source>
        <dbReference type="ARBA" id="ARBA00022448"/>
    </source>
</evidence>
<dbReference type="InterPro" id="IPR018456">
    <property type="entry name" value="PTR2_symporter_CS"/>
</dbReference>
<comment type="similarity">
    <text evidence="2 10">Belongs to the major facilitator superfamily. Proton-dependent oligopeptide transporter (POT/PTR) (TC 2.A.17) family.</text>
</comment>
<feature type="transmembrane region" description="Helical" evidence="12">
    <location>
        <begin position="261"/>
        <end position="280"/>
    </location>
</feature>
<feature type="transmembrane region" description="Helical" evidence="12">
    <location>
        <begin position="424"/>
        <end position="442"/>
    </location>
</feature>
<keyword evidence="14" id="KW-1185">Reference proteome</keyword>
<dbReference type="GO" id="GO:0016020">
    <property type="term" value="C:membrane"/>
    <property type="evidence" value="ECO:0007669"/>
    <property type="project" value="UniProtKB-SubCell"/>
</dbReference>
<dbReference type="CDD" id="cd17347">
    <property type="entry name" value="MFS_SLC15A1_2_like"/>
    <property type="match status" value="1"/>
</dbReference>
<reference evidence="13" key="3">
    <citation type="submission" date="2019-06" db="EMBL/GenBank/DDBJ databases">
        <authorList>
            <person name="Poynton C."/>
            <person name="Hasenbein S."/>
            <person name="Benoit J.B."/>
            <person name="Sepulveda M.S."/>
            <person name="Poelchau M.F."/>
            <person name="Murali S.C."/>
            <person name="Chen S."/>
            <person name="Glastad K.M."/>
            <person name="Werren J.H."/>
            <person name="Vineis J.H."/>
            <person name="Bowen J.L."/>
            <person name="Friedrich M."/>
            <person name="Jones J."/>
            <person name="Robertson H.M."/>
            <person name="Feyereisen R."/>
            <person name="Mechler-Hickson A."/>
            <person name="Mathers N."/>
            <person name="Lee C.E."/>
            <person name="Colbourne J.K."/>
            <person name="Biales A."/>
            <person name="Johnston J.S."/>
            <person name="Wellborn G.A."/>
            <person name="Rosendale A.J."/>
            <person name="Cridge A.G."/>
            <person name="Munoz-Torres M.C."/>
            <person name="Bain P.A."/>
            <person name="Manny A.R."/>
            <person name="Major K.M."/>
            <person name="Lambert F.N."/>
            <person name="Vulpe C.D."/>
            <person name="Tuck P."/>
            <person name="Blalock B.J."/>
            <person name="Lin Y.-Y."/>
            <person name="Smith M.E."/>
            <person name="Ochoa-Acuna H."/>
            <person name="Chen M.-J.M."/>
            <person name="Childers C.P."/>
            <person name="Qu J."/>
            <person name="Dugan S."/>
            <person name="Lee S.L."/>
            <person name="Chao H."/>
            <person name="Dinh H."/>
            <person name="Han Y."/>
            <person name="Doddapaneni H."/>
            <person name="Worley K.C."/>
            <person name="Muzny D.M."/>
            <person name="Gibbs R.A."/>
            <person name="Richards S."/>
        </authorList>
    </citation>
    <scope>NUCLEOTIDE SEQUENCE</scope>
    <source>
        <strain evidence="13">HAZT.00-mixed</strain>
        <tissue evidence="13">Whole organism</tissue>
    </source>
</reference>
<dbReference type="FunFam" id="1.20.1250.20:FF:000049">
    <property type="entry name" value="Solute carrier family 15 member 2"/>
    <property type="match status" value="1"/>
</dbReference>
<evidence type="ECO:0000256" key="9">
    <source>
        <dbReference type="ARBA" id="ARBA00078114"/>
    </source>
</evidence>
<evidence type="ECO:0000256" key="4">
    <source>
        <dbReference type="ARBA" id="ARBA00022692"/>
    </source>
</evidence>
<organism evidence="13">
    <name type="scientific">Hyalella azteca</name>
    <name type="common">Amphipod</name>
    <dbReference type="NCBI Taxonomy" id="294128"/>
    <lineage>
        <taxon>Eukaryota</taxon>
        <taxon>Metazoa</taxon>
        <taxon>Ecdysozoa</taxon>
        <taxon>Arthropoda</taxon>
        <taxon>Crustacea</taxon>
        <taxon>Multicrustacea</taxon>
        <taxon>Malacostraca</taxon>
        <taxon>Eumalacostraca</taxon>
        <taxon>Peracarida</taxon>
        <taxon>Amphipoda</taxon>
        <taxon>Senticaudata</taxon>
        <taxon>Talitrida</taxon>
        <taxon>Talitroidea</taxon>
        <taxon>Hyalellidae</taxon>
        <taxon>Hyalella</taxon>
    </lineage>
</organism>
<feature type="transmembrane region" description="Helical" evidence="12">
    <location>
        <begin position="494"/>
        <end position="514"/>
    </location>
</feature>
<keyword evidence="7 12" id="KW-1133">Transmembrane helix</keyword>
<feature type="region of interest" description="Disordered" evidence="11">
    <location>
        <begin position="556"/>
        <end position="627"/>
    </location>
</feature>
<dbReference type="Proteomes" id="UP000694843">
    <property type="component" value="Unplaced"/>
</dbReference>
<feature type="transmembrane region" description="Helical" evidence="12">
    <location>
        <begin position="157"/>
        <end position="179"/>
    </location>
</feature>
<evidence type="ECO:0000313" key="15">
    <source>
        <dbReference type="RefSeq" id="XP_018017234.1"/>
    </source>
</evidence>
<feature type="compositionally biased region" description="Acidic residues" evidence="11">
    <location>
        <begin position="592"/>
        <end position="607"/>
    </location>
</feature>
<dbReference type="SUPFAM" id="SSF103473">
    <property type="entry name" value="MFS general substrate transporter"/>
    <property type="match status" value="1"/>
</dbReference>
<evidence type="ECO:0000256" key="11">
    <source>
        <dbReference type="SAM" id="MobiDB-lite"/>
    </source>
</evidence>
<dbReference type="PANTHER" id="PTHR11654">
    <property type="entry name" value="OLIGOPEPTIDE TRANSPORTER-RELATED"/>
    <property type="match status" value="1"/>
</dbReference>
<dbReference type="GeneID" id="108673865"/>
<feature type="transmembrane region" description="Helical" evidence="12">
    <location>
        <begin position="340"/>
        <end position="360"/>
    </location>
</feature>
<reference evidence="15" key="4">
    <citation type="submission" date="2025-04" db="UniProtKB">
        <authorList>
            <consortium name="RefSeq"/>
        </authorList>
    </citation>
    <scope>IDENTIFICATION</scope>
    <source>
        <tissue evidence="15">Whole organism</tissue>
    </source>
</reference>
<reference evidence="13" key="2">
    <citation type="journal article" date="2018" name="Environ. Sci. Technol.">
        <title>The Toxicogenome of Hyalella azteca: A Model for Sediment Ecotoxicology and Evolutionary Toxicology.</title>
        <authorList>
            <person name="Poynton H.C."/>
            <person name="Hasenbein S."/>
            <person name="Benoit J.B."/>
            <person name="Sepulveda M.S."/>
            <person name="Poelchau M.F."/>
            <person name="Hughes D.S.T."/>
            <person name="Murali S.C."/>
            <person name="Chen S."/>
            <person name="Glastad K.M."/>
            <person name="Goodisman M.A.D."/>
            <person name="Werren J.H."/>
            <person name="Vineis J.H."/>
            <person name="Bowen J.L."/>
            <person name="Friedrich M."/>
            <person name="Jones J."/>
            <person name="Robertson H.M."/>
            <person name="Feyereisen R."/>
            <person name="Mechler-Hickson A."/>
            <person name="Mathers N."/>
            <person name="Lee C.E."/>
            <person name="Colbourne J.K."/>
            <person name="Biales A."/>
            <person name="Johnston J.S."/>
            <person name="Wellborn G.A."/>
            <person name="Rosendale A.J."/>
            <person name="Cridge A.G."/>
            <person name="Munoz-Torres M.C."/>
            <person name="Bain P.A."/>
            <person name="Manny A.R."/>
            <person name="Major K.M."/>
            <person name="Lambert F.N."/>
            <person name="Vulpe C.D."/>
            <person name="Tuck P."/>
            <person name="Blalock B.J."/>
            <person name="Lin Y.Y."/>
            <person name="Smith M.E."/>
            <person name="Ochoa-Acuna H."/>
            <person name="Chen M.M."/>
            <person name="Childers C.P."/>
            <person name="Qu J."/>
            <person name="Dugan S."/>
            <person name="Lee S.L."/>
            <person name="Chao H."/>
            <person name="Dinh H."/>
            <person name="Han Y."/>
            <person name="Doddapaneni H."/>
            <person name="Worley K.C."/>
            <person name="Muzny D.M."/>
            <person name="Gibbs R.A."/>
            <person name="Richards S."/>
        </authorList>
    </citation>
    <scope>NUCLEOTIDE SEQUENCE</scope>
    <source>
        <strain evidence="13">HAZT.00-mixed</strain>
        <tissue evidence="13">Whole organism</tissue>
    </source>
</reference>
<keyword evidence="8 12" id="KW-0472">Membrane</keyword>
<feature type="transmembrane region" description="Helical" evidence="12">
    <location>
        <begin position="462"/>
        <end position="482"/>
    </location>
</feature>
<dbReference type="InterPro" id="IPR000109">
    <property type="entry name" value="POT_fam"/>
</dbReference>
<comment type="subcellular location">
    <subcellularLocation>
        <location evidence="1 10">Membrane</location>
        <topology evidence="1 10">Multi-pass membrane protein</topology>
    </subcellularLocation>
</comment>
<accession>A0A6A0GR99</accession>
<evidence type="ECO:0000256" key="2">
    <source>
        <dbReference type="ARBA" id="ARBA00005982"/>
    </source>
</evidence>
<name>A0A6A0GR99_HYAAZ</name>
<dbReference type="Gene3D" id="1.20.1250.20">
    <property type="entry name" value="MFS general substrate transporter like domains"/>
    <property type="match status" value="1"/>
</dbReference>
<keyword evidence="6" id="KW-0653">Protein transport</keyword>
<sequence>MPSLDEDEHQRSAADLLTSGVGRHDRCLIDVPPKSELLAEDDGWADDWPEDANAENTRLIESNGVDEFGSISPAVPSQEEKIPYPKSVFYIVVTEACERFSYYGMKAILTFYLKFRLLFSEDEATVIYHAWSMLCYFTPIMGSLIADLALGRYRTILYLSVVYLFGNLTLSLSAFTPIAPTLPRQVGTAMFGLVLIAIGTGGIKPCVSAFGGDQFVLPQQARELAAFFSIFYFSINLGSLLSTVISPLLREHTTCFNDQCYFAAFGFPAILMGVALMVFLSGTPLYKKVPASGTILTTTASCIWLGASGKLKALTGKVPSRMHWLDHARGRHGDAIVEDVRVFTSILVLYLPLPLFWALYNQQGSRWVFQAAKMDGKVGAITIQPDQMQVINPLLIMLLVPLMEKYGYDLLAKAGWLRKPLQRVVAGGVIAACAFAVAAILQAKMEYNDSMGLERINVLWQVPQYVLITLGEVFFSVSGLQFSFTEAPVSMRSVVQAAWLLTTAVGDLMVVWVAHSAKLSSQTYEFTLFSCLMLLDMIIFAVLAHFYSPYRPVPHAGTAQPSSESDDETLALHGPRLSTPFQPLDHDSVVLPDDDPTSYALDDEETSVYDSTRPPPVRPQYEALNGA</sequence>
<dbReference type="AlphaFoldDB" id="A0A6A0GR99"/>
<evidence type="ECO:0000256" key="7">
    <source>
        <dbReference type="ARBA" id="ARBA00022989"/>
    </source>
</evidence>
<keyword evidence="3 10" id="KW-0813">Transport</keyword>
<feature type="transmembrane region" description="Helical" evidence="12">
    <location>
        <begin position="526"/>
        <end position="547"/>
    </location>
</feature>
<reference evidence="13" key="1">
    <citation type="submission" date="2014-08" db="EMBL/GenBank/DDBJ databases">
        <authorList>
            <person name="Murali S."/>
            <person name="Richards S."/>
            <person name="Bandaranaike D."/>
            <person name="Bellair M."/>
            <person name="Blankenburg K."/>
            <person name="Chao H."/>
            <person name="Dinh H."/>
            <person name="Doddapaneni H."/>
            <person name="Dugan-Rocha S."/>
            <person name="Elkadiri S."/>
            <person name="Gnanaolivu R."/>
            <person name="Hughes D."/>
            <person name="Lee S."/>
            <person name="Li M."/>
            <person name="Ming W."/>
            <person name="Munidasa M."/>
            <person name="Muniz J."/>
            <person name="Nguyen L."/>
            <person name="Osuji N."/>
            <person name="Pu L.-L."/>
            <person name="Puazo M."/>
            <person name="Skinner E."/>
            <person name="Qu C."/>
            <person name="Quiroz J."/>
            <person name="Raj R."/>
            <person name="Weissenberger G."/>
            <person name="Xin Y."/>
            <person name="Zou X."/>
            <person name="Han Y."/>
            <person name="Worley K."/>
            <person name="Muzny D."/>
            <person name="Gibbs R."/>
        </authorList>
    </citation>
    <scope>NUCLEOTIDE SEQUENCE</scope>
    <source>
        <strain evidence="13">HAZT.00-mixed</strain>
        <tissue evidence="13">Whole organism</tissue>
    </source>
</reference>
<dbReference type="GO" id="GO:0015031">
    <property type="term" value="P:protein transport"/>
    <property type="evidence" value="ECO:0007669"/>
    <property type="project" value="UniProtKB-KW"/>
</dbReference>
<evidence type="ECO:0000256" key="6">
    <source>
        <dbReference type="ARBA" id="ARBA00022927"/>
    </source>
</evidence>
<evidence type="ECO:0000256" key="12">
    <source>
        <dbReference type="SAM" id="Phobius"/>
    </source>
</evidence>
<evidence type="ECO:0000313" key="14">
    <source>
        <dbReference type="Proteomes" id="UP000694843"/>
    </source>
</evidence>
<proteinExistence type="inferred from homology"/>
<evidence type="ECO:0000313" key="13">
    <source>
        <dbReference type="EMBL" id="KAA0185187.1"/>
    </source>
</evidence>
<dbReference type="EMBL" id="JQDR03016486">
    <property type="protein sequence ID" value="KAA0185187.1"/>
    <property type="molecule type" value="Genomic_DNA"/>
</dbReference>
<dbReference type="Proteomes" id="UP000711488">
    <property type="component" value="Unassembled WGS sequence"/>
</dbReference>
<dbReference type="Pfam" id="PF00854">
    <property type="entry name" value="PTR2"/>
    <property type="match status" value="1"/>
</dbReference>
<feature type="transmembrane region" description="Helical" evidence="12">
    <location>
        <begin position="126"/>
        <end position="150"/>
    </location>
</feature>